<comment type="function">
    <text evidence="3">Part of the endoplasmic reticulum membrane protein complex (EMC) that enables the energy-independent insertion into endoplasmic reticulum membranes of newly synthesized membrane proteins.</text>
</comment>
<keyword evidence="1 2" id="KW-0802">TPR repeat</keyword>
<keyword evidence="3" id="KW-0472">Membrane</keyword>
<dbReference type="Proteomes" id="UP001497383">
    <property type="component" value="Chromosome 7"/>
</dbReference>
<dbReference type="RefSeq" id="XP_066832340.1">
    <property type="nucleotide sequence ID" value="XM_066975731.1"/>
</dbReference>
<protein>
    <recommendedName>
        <fullName evidence="3">ER membrane protein complex subunit 2</fullName>
    </recommendedName>
</protein>
<dbReference type="EMBL" id="OZ022411">
    <property type="protein sequence ID" value="CAK9441534.1"/>
    <property type="molecule type" value="Genomic_DNA"/>
</dbReference>
<keyword evidence="3" id="KW-0256">Endoplasmic reticulum</keyword>
<evidence type="ECO:0000256" key="3">
    <source>
        <dbReference type="RuleBase" id="RU367091"/>
    </source>
</evidence>
<feature type="repeat" description="TPR" evidence="2">
    <location>
        <begin position="155"/>
        <end position="188"/>
    </location>
</feature>
<reference evidence="4 5" key="1">
    <citation type="submission" date="2024-03" db="EMBL/GenBank/DDBJ databases">
        <authorList>
            <person name="Brejova B."/>
        </authorList>
    </citation>
    <scope>NUCLEOTIDE SEQUENCE [LARGE SCALE GENOMIC DNA]</scope>
    <source>
        <strain evidence="4 5">CBS 14171</strain>
    </source>
</reference>
<name>A0ABP0ZU41_9ASCO</name>
<comment type="similarity">
    <text evidence="3">Belongs to the EMC2 family.</text>
</comment>
<dbReference type="PANTHER" id="PTHR12760">
    <property type="entry name" value="TETRATRICOPEPTIDE REPEAT PROTEIN"/>
    <property type="match status" value="1"/>
</dbReference>
<dbReference type="PROSITE" id="PS50005">
    <property type="entry name" value="TPR"/>
    <property type="match status" value="1"/>
</dbReference>
<accession>A0ABP0ZU41</accession>
<dbReference type="InterPro" id="IPR011990">
    <property type="entry name" value="TPR-like_helical_dom_sf"/>
</dbReference>
<keyword evidence="5" id="KW-1185">Reference proteome</keyword>
<comment type="subunit">
    <text evidence="3">Component of the ER membrane protein complex (EMC).</text>
</comment>
<sequence>MSAVEPSLVKQKLLHIAASGAFAKFTPEQLHHTTRQLTDYLLHNETKLDSIELFQLFELEFYLSILTHHDIEAKNILDRLRDQFGSDATSQRIRLLQSIYYESQGQLKHAGDILSADPDELKLSRRLTTFARYDSTPEKYINNLNFYLNLQPADILSWCELSHQYAQLGIYDRALYCLKRVVVLQPTAYNIFYKIGLMNYYLFLQAERELKENEQQRKDKVIELMSILIDARDNYMYSLEINDQYDKSWVGLWSLVQPRFAFNLKSRKISESSKAIKHYLQQVDVLRPIVKSKITELGIESE</sequence>
<dbReference type="InterPro" id="IPR039856">
    <property type="entry name" value="EMC2-like"/>
</dbReference>
<dbReference type="SUPFAM" id="SSF48452">
    <property type="entry name" value="TPR-like"/>
    <property type="match status" value="1"/>
</dbReference>
<evidence type="ECO:0000256" key="1">
    <source>
        <dbReference type="ARBA" id="ARBA00022803"/>
    </source>
</evidence>
<evidence type="ECO:0000313" key="5">
    <source>
        <dbReference type="Proteomes" id="UP001497383"/>
    </source>
</evidence>
<comment type="subcellular location">
    <subcellularLocation>
        <location evidence="3">Endoplasmic reticulum membrane</location>
        <topology evidence="3">Peripheral membrane protein</topology>
        <orientation evidence="3">Cytoplasmic side</orientation>
    </subcellularLocation>
</comment>
<proteinExistence type="inferred from homology"/>
<gene>
    <name evidence="4" type="ORF">LODBEIA_P54020</name>
</gene>
<dbReference type="Gene3D" id="1.25.40.10">
    <property type="entry name" value="Tetratricopeptide repeat domain"/>
    <property type="match status" value="1"/>
</dbReference>
<dbReference type="InterPro" id="IPR019734">
    <property type="entry name" value="TPR_rpt"/>
</dbReference>
<organism evidence="4 5">
    <name type="scientific">Lodderomyces beijingensis</name>
    <dbReference type="NCBI Taxonomy" id="1775926"/>
    <lineage>
        <taxon>Eukaryota</taxon>
        <taxon>Fungi</taxon>
        <taxon>Dikarya</taxon>
        <taxon>Ascomycota</taxon>
        <taxon>Saccharomycotina</taxon>
        <taxon>Pichiomycetes</taxon>
        <taxon>Debaryomycetaceae</taxon>
        <taxon>Candida/Lodderomyces clade</taxon>
        <taxon>Lodderomyces</taxon>
    </lineage>
</organism>
<evidence type="ECO:0000256" key="2">
    <source>
        <dbReference type="PROSITE-ProRule" id="PRU00339"/>
    </source>
</evidence>
<evidence type="ECO:0000313" key="4">
    <source>
        <dbReference type="EMBL" id="CAK9441534.1"/>
    </source>
</evidence>
<dbReference type="GeneID" id="92210598"/>